<organism evidence="14 15">
    <name type="scientific">Methylomonas paludis</name>
    <dbReference type="NCBI Taxonomy" id="1173101"/>
    <lineage>
        <taxon>Bacteria</taxon>
        <taxon>Pseudomonadati</taxon>
        <taxon>Pseudomonadota</taxon>
        <taxon>Gammaproteobacteria</taxon>
        <taxon>Methylococcales</taxon>
        <taxon>Methylococcaceae</taxon>
        <taxon>Methylomonas</taxon>
    </lineage>
</organism>
<protein>
    <recommendedName>
        <fullName evidence="4">Outer-membrane lipoprotein LolB</fullName>
    </recommendedName>
</protein>
<keyword evidence="15" id="KW-1185">Reference proteome</keyword>
<dbReference type="GO" id="GO:0009279">
    <property type="term" value="C:cell outer membrane"/>
    <property type="evidence" value="ECO:0007669"/>
    <property type="project" value="UniProtKB-SubCell"/>
</dbReference>
<evidence type="ECO:0000256" key="11">
    <source>
        <dbReference type="ARBA" id="ARBA00023237"/>
    </source>
</evidence>
<feature type="chain" id="PRO_5036925489" description="Outer-membrane lipoprotein LolB" evidence="13">
    <location>
        <begin position="21"/>
        <end position="188"/>
    </location>
</feature>
<name>A0A975MM29_9GAMM</name>
<evidence type="ECO:0000256" key="3">
    <source>
        <dbReference type="ARBA" id="ARBA00011245"/>
    </source>
</evidence>
<dbReference type="Gene3D" id="2.50.20.10">
    <property type="entry name" value="Lipoprotein localisation LolA/LolB/LppX"/>
    <property type="match status" value="1"/>
</dbReference>
<keyword evidence="9" id="KW-0564">Palmitate</keyword>
<dbReference type="Pfam" id="PF03550">
    <property type="entry name" value="LolB"/>
    <property type="match status" value="1"/>
</dbReference>
<evidence type="ECO:0000256" key="4">
    <source>
        <dbReference type="ARBA" id="ARBA00016202"/>
    </source>
</evidence>
<keyword evidence="5" id="KW-0813">Transport</keyword>
<dbReference type="NCBIfam" id="TIGR00548">
    <property type="entry name" value="lolB"/>
    <property type="match status" value="1"/>
</dbReference>
<dbReference type="AlphaFoldDB" id="A0A975MM29"/>
<evidence type="ECO:0000256" key="9">
    <source>
        <dbReference type="ARBA" id="ARBA00023139"/>
    </source>
</evidence>
<dbReference type="CDD" id="cd16326">
    <property type="entry name" value="LolB"/>
    <property type="match status" value="1"/>
</dbReference>
<evidence type="ECO:0000256" key="6">
    <source>
        <dbReference type="ARBA" id="ARBA00022729"/>
    </source>
</evidence>
<comment type="subcellular location">
    <subcellularLocation>
        <location evidence="1">Cell outer membrane</location>
        <topology evidence="1">Lipid-anchor</topology>
    </subcellularLocation>
</comment>
<dbReference type="InterPro" id="IPR004565">
    <property type="entry name" value="OM_lipoprot_LolB"/>
</dbReference>
<dbReference type="KEGG" id="mpad:KEF85_13280"/>
<keyword evidence="11" id="KW-0998">Cell outer membrane</keyword>
<comment type="subunit">
    <text evidence="3">Monomer.</text>
</comment>
<evidence type="ECO:0000313" key="14">
    <source>
        <dbReference type="EMBL" id="QWF70302.1"/>
    </source>
</evidence>
<evidence type="ECO:0000256" key="1">
    <source>
        <dbReference type="ARBA" id="ARBA00004459"/>
    </source>
</evidence>
<evidence type="ECO:0000256" key="2">
    <source>
        <dbReference type="ARBA" id="ARBA00009696"/>
    </source>
</evidence>
<keyword evidence="10" id="KW-0143">Chaperone</keyword>
<dbReference type="EMBL" id="CP073754">
    <property type="protein sequence ID" value="QWF70302.1"/>
    <property type="molecule type" value="Genomic_DNA"/>
</dbReference>
<evidence type="ECO:0000256" key="10">
    <source>
        <dbReference type="ARBA" id="ARBA00023186"/>
    </source>
</evidence>
<keyword evidence="12 14" id="KW-0449">Lipoprotein</keyword>
<keyword evidence="7" id="KW-0653">Protein transport</keyword>
<proteinExistence type="inferred from homology"/>
<gene>
    <name evidence="14" type="primary">lolB</name>
    <name evidence="14" type="ORF">KEF85_13280</name>
</gene>
<evidence type="ECO:0000256" key="5">
    <source>
        <dbReference type="ARBA" id="ARBA00022448"/>
    </source>
</evidence>
<dbReference type="Proteomes" id="UP000676649">
    <property type="component" value="Chromosome"/>
</dbReference>
<dbReference type="SUPFAM" id="SSF89392">
    <property type="entry name" value="Prokaryotic lipoproteins and lipoprotein localization factors"/>
    <property type="match status" value="1"/>
</dbReference>
<evidence type="ECO:0000256" key="8">
    <source>
        <dbReference type="ARBA" id="ARBA00023136"/>
    </source>
</evidence>
<accession>A0A975MM29</accession>
<keyword evidence="6 13" id="KW-0732">Signal</keyword>
<feature type="signal peptide" evidence="13">
    <location>
        <begin position="1"/>
        <end position="20"/>
    </location>
</feature>
<dbReference type="RefSeq" id="WP_215581323.1">
    <property type="nucleotide sequence ID" value="NZ_CP073754.1"/>
</dbReference>
<evidence type="ECO:0000256" key="12">
    <source>
        <dbReference type="ARBA" id="ARBA00023288"/>
    </source>
</evidence>
<reference evidence="14" key="1">
    <citation type="submission" date="2021-04" db="EMBL/GenBank/DDBJ databases">
        <title>Draft genome sequence data of methanotrophic Methylovulum sp. strain S1L and Methylomonas sp. strain S2AM isolated from boreal lake water columns.</title>
        <authorList>
            <person name="Rissanen A.J."/>
            <person name="Mangayil R."/>
            <person name="Svenning M.M."/>
            <person name="Khanongnuch R."/>
        </authorList>
    </citation>
    <scope>NUCLEOTIDE SEQUENCE</scope>
    <source>
        <strain evidence="14">S2AM</strain>
    </source>
</reference>
<dbReference type="GO" id="GO:0015031">
    <property type="term" value="P:protein transport"/>
    <property type="evidence" value="ECO:0007669"/>
    <property type="project" value="UniProtKB-KW"/>
</dbReference>
<dbReference type="InterPro" id="IPR029046">
    <property type="entry name" value="LolA/LolB/LppX"/>
</dbReference>
<evidence type="ECO:0000256" key="7">
    <source>
        <dbReference type="ARBA" id="ARBA00022927"/>
    </source>
</evidence>
<evidence type="ECO:0000256" key="13">
    <source>
        <dbReference type="SAM" id="SignalP"/>
    </source>
</evidence>
<evidence type="ECO:0000313" key="15">
    <source>
        <dbReference type="Proteomes" id="UP000676649"/>
    </source>
</evidence>
<sequence>MKRWVWILAACLLLHGCALTPDKSTDISQIVQMRNQQSPANWSFQGRLAVVADKDAFSASINWKHQSSEDEIELSGPLAQGKVLISVTPGSVAIDNGDQVRHYQGDADSVINAQLDIKIPVTALKYWVLGLTDPQQSYLALDNGFVQSGWQIRFIELQSVGDLVLPKKITVQDEHNRVKLIVDQWSLT</sequence>
<comment type="similarity">
    <text evidence="2">Belongs to the LolB family.</text>
</comment>
<keyword evidence="8" id="KW-0472">Membrane</keyword>